<proteinExistence type="predicted"/>
<organism evidence="1 2">
    <name type="scientific">Didymella exigua CBS 183.55</name>
    <dbReference type="NCBI Taxonomy" id="1150837"/>
    <lineage>
        <taxon>Eukaryota</taxon>
        <taxon>Fungi</taxon>
        <taxon>Dikarya</taxon>
        <taxon>Ascomycota</taxon>
        <taxon>Pezizomycotina</taxon>
        <taxon>Dothideomycetes</taxon>
        <taxon>Pleosporomycetidae</taxon>
        <taxon>Pleosporales</taxon>
        <taxon>Pleosporineae</taxon>
        <taxon>Didymellaceae</taxon>
        <taxon>Didymella</taxon>
    </lineage>
</organism>
<dbReference type="EMBL" id="ML978956">
    <property type="protein sequence ID" value="KAF1934020.1"/>
    <property type="molecule type" value="Genomic_DNA"/>
</dbReference>
<evidence type="ECO:0000313" key="1">
    <source>
        <dbReference type="EMBL" id="KAF1934020.1"/>
    </source>
</evidence>
<evidence type="ECO:0000313" key="2">
    <source>
        <dbReference type="Proteomes" id="UP000800082"/>
    </source>
</evidence>
<reference evidence="1" key="1">
    <citation type="journal article" date="2020" name="Stud. Mycol.">
        <title>101 Dothideomycetes genomes: a test case for predicting lifestyles and emergence of pathogens.</title>
        <authorList>
            <person name="Haridas S."/>
            <person name="Albert R."/>
            <person name="Binder M."/>
            <person name="Bloem J."/>
            <person name="Labutti K."/>
            <person name="Salamov A."/>
            <person name="Andreopoulos B."/>
            <person name="Baker S."/>
            <person name="Barry K."/>
            <person name="Bills G."/>
            <person name="Bluhm B."/>
            <person name="Cannon C."/>
            <person name="Castanera R."/>
            <person name="Culley D."/>
            <person name="Daum C."/>
            <person name="Ezra D."/>
            <person name="Gonzalez J."/>
            <person name="Henrissat B."/>
            <person name="Kuo A."/>
            <person name="Liang C."/>
            <person name="Lipzen A."/>
            <person name="Lutzoni F."/>
            <person name="Magnuson J."/>
            <person name="Mondo S."/>
            <person name="Nolan M."/>
            <person name="Ohm R."/>
            <person name="Pangilinan J."/>
            <person name="Park H.-J."/>
            <person name="Ramirez L."/>
            <person name="Alfaro M."/>
            <person name="Sun H."/>
            <person name="Tritt A."/>
            <person name="Yoshinaga Y."/>
            <person name="Zwiers L.-H."/>
            <person name="Turgeon B."/>
            <person name="Goodwin S."/>
            <person name="Spatafora J."/>
            <person name="Crous P."/>
            <person name="Grigoriev I."/>
        </authorList>
    </citation>
    <scope>NUCLEOTIDE SEQUENCE</scope>
    <source>
        <strain evidence="1">CBS 183.55</strain>
    </source>
</reference>
<dbReference type="Proteomes" id="UP000800082">
    <property type="component" value="Unassembled WGS sequence"/>
</dbReference>
<gene>
    <name evidence="1" type="ORF">M421DRAFT_110665</name>
</gene>
<accession>A0A6A5S318</accession>
<protein>
    <submittedName>
        <fullName evidence="1">Uncharacterized protein</fullName>
    </submittedName>
</protein>
<name>A0A6A5S318_9PLEO</name>
<dbReference type="GeneID" id="54344835"/>
<keyword evidence="2" id="KW-1185">Reference proteome</keyword>
<dbReference type="AlphaFoldDB" id="A0A6A5S318"/>
<sequence length="162" mass="18602">MTGPQAIHYNSHTLGNSLMLDLHYKPKSPYACVGIRKNYISSLGQPSSVVRCHPFQRRTNVVIPQPSAREYRFHCATRSTLHPSKLKTRSEDSIAMTWILTHPNLLGQRSYSEVRVRRRLHPQLCPIHEESERGNITKIPSQFCRHLQRGDDANCRCSTKRG</sequence>
<dbReference type="RefSeq" id="XP_033454268.1">
    <property type="nucleotide sequence ID" value="XM_033587189.1"/>
</dbReference>